<reference evidence="2 3" key="2">
    <citation type="journal article" date="2016" name="Genome Announc.">
        <title>Permanent Draft Genome Sequences for Two Variants of Frankia sp. Strain CpI1, the First Frankia Strain Isolated from Root Nodules of Comptonia peregrina.</title>
        <authorList>
            <person name="Oshone R."/>
            <person name="Hurst S.G.IV."/>
            <person name="Abebe-Akele F."/>
            <person name="Simpson S."/>
            <person name="Morris K."/>
            <person name="Thomas W.K."/>
            <person name="Tisa L.S."/>
        </authorList>
    </citation>
    <scope>NUCLEOTIDE SEQUENCE [LARGE SCALE GENOMIC DNA]</scope>
    <source>
        <strain evidence="3">CpI1-S</strain>
    </source>
</reference>
<dbReference type="PATRIC" id="fig|1502723.3.peg.2956"/>
<reference evidence="3" key="1">
    <citation type="submission" date="2015-02" db="EMBL/GenBank/DDBJ databases">
        <title>Draft Genome of Frankia sp. CpI1-S.</title>
        <authorList>
            <person name="Oshone R.T."/>
            <person name="Ngom M."/>
            <person name="Ghodhbane-Gtari F."/>
            <person name="Gtari M."/>
            <person name="Morris K."/>
            <person name="Thomas K."/>
            <person name="Sen A."/>
            <person name="Tisa L.S."/>
        </authorList>
    </citation>
    <scope>NUCLEOTIDE SEQUENCE [LARGE SCALE GENOMIC DNA]</scope>
    <source>
        <strain evidence="3">CpI1-S</strain>
    </source>
</reference>
<evidence type="ECO:0000313" key="2">
    <source>
        <dbReference type="EMBL" id="KJE22251.1"/>
    </source>
</evidence>
<comment type="caution">
    <text evidence="2">The sequence shown here is derived from an EMBL/GenBank/DDBJ whole genome shotgun (WGS) entry which is preliminary data.</text>
</comment>
<protein>
    <submittedName>
        <fullName evidence="2">Uncharacterized protein</fullName>
    </submittedName>
</protein>
<sequence>MRGGPVREGTEGWALWAGEDGRRLAGATAIGSGQRRAAAGNGERRRATARVAAGGGGNDEGGPVYRSRLRRDGGANQRVRWVVRGELD</sequence>
<evidence type="ECO:0000256" key="1">
    <source>
        <dbReference type="SAM" id="MobiDB-lite"/>
    </source>
</evidence>
<dbReference type="EMBL" id="JYFN01000026">
    <property type="protein sequence ID" value="KJE22251.1"/>
    <property type="molecule type" value="Genomic_DNA"/>
</dbReference>
<gene>
    <name evidence="2" type="ORF">FF36_03514</name>
</gene>
<dbReference type="Proteomes" id="UP000032545">
    <property type="component" value="Unassembled WGS sequence"/>
</dbReference>
<organism evidence="2 3">
    <name type="scientific">Frankia torreyi</name>
    <dbReference type="NCBI Taxonomy" id="1856"/>
    <lineage>
        <taxon>Bacteria</taxon>
        <taxon>Bacillati</taxon>
        <taxon>Actinomycetota</taxon>
        <taxon>Actinomycetes</taxon>
        <taxon>Frankiales</taxon>
        <taxon>Frankiaceae</taxon>
        <taxon>Frankia</taxon>
    </lineage>
</organism>
<proteinExistence type="predicted"/>
<keyword evidence="3" id="KW-1185">Reference proteome</keyword>
<feature type="region of interest" description="Disordered" evidence="1">
    <location>
        <begin position="29"/>
        <end position="69"/>
    </location>
</feature>
<accession>A0A0D8BDJ8</accession>
<name>A0A0D8BDJ8_9ACTN</name>
<dbReference type="AlphaFoldDB" id="A0A0D8BDJ8"/>
<evidence type="ECO:0000313" key="3">
    <source>
        <dbReference type="Proteomes" id="UP000032545"/>
    </source>
</evidence>